<dbReference type="SUPFAM" id="SSF53756">
    <property type="entry name" value="UDP-Glycosyltransferase/glycogen phosphorylase"/>
    <property type="match status" value="2"/>
</dbReference>
<protein>
    <submittedName>
        <fullName evidence="4">Glycosyltransferase</fullName>
    </submittedName>
</protein>
<dbReference type="OrthoDB" id="9801573at2"/>
<keyword evidence="2 4" id="KW-0808">Transferase</keyword>
<dbReference type="Pfam" id="PF13692">
    <property type="entry name" value="Glyco_trans_1_4"/>
    <property type="match status" value="2"/>
</dbReference>
<dbReference type="Proteomes" id="UP000270021">
    <property type="component" value="Chromosome"/>
</dbReference>
<evidence type="ECO:0000256" key="2">
    <source>
        <dbReference type="ARBA" id="ARBA00022679"/>
    </source>
</evidence>
<organism evidence="4 5">
    <name type="scientific">Flaviflexus salsibiostraticola</name>
    <dbReference type="NCBI Taxonomy" id="1282737"/>
    <lineage>
        <taxon>Bacteria</taxon>
        <taxon>Bacillati</taxon>
        <taxon>Actinomycetota</taxon>
        <taxon>Actinomycetes</taxon>
        <taxon>Actinomycetales</taxon>
        <taxon>Actinomycetaceae</taxon>
        <taxon>Flaviflexus</taxon>
    </lineage>
</organism>
<name>A0A3Q8WVH1_9ACTO</name>
<accession>A0A3Q8WVH1</accession>
<keyword evidence="5" id="KW-1185">Reference proteome</keyword>
<dbReference type="GO" id="GO:1901137">
    <property type="term" value="P:carbohydrate derivative biosynthetic process"/>
    <property type="evidence" value="ECO:0007669"/>
    <property type="project" value="UniProtKB-ARBA"/>
</dbReference>
<evidence type="ECO:0000313" key="4">
    <source>
        <dbReference type="EMBL" id="AZN30856.1"/>
    </source>
</evidence>
<reference evidence="4 5" key="1">
    <citation type="submission" date="2018-12" db="EMBL/GenBank/DDBJ databases">
        <title>Complete genome sequence of Flaviflexus salsibiostraticola KCTC 33148.</title>
        <authorList>
            <person name="Bae J.-W."/>
        </authorList>
    </citation>
    <scope>NUCLEOTIDE SEQUENCE [LARGE SCALE GENOMIC DNA]</scope>
    <source>
        <strain evidence="4 5">KCTC 33148</strain>
    </source>
</reference>
<dbReference type="EMBL" id="CP034438">
    <property type="protein sequence ID" value="AZN30856.1"/>
    <property type="molecule type" value="Genomic_DNA"/>
</dbReference>
<dbReference type="AlphaFoldDB" id="A0A3Q8WVH1"/>
<evidence type="ECO:0000313" key="5">
    <source>
        <dbReference type="Proteomes" id="UP000270021"/>
    </source>
</evidence>
<keyword evidence="1" id="KW-0328">Glycosyltransferase</keyword>
<proteinExistence type="predicted"/>
<dbReference type="KEGG" id="fsl:EJO69_11485"/>
<dbReference type="InterPro" id="IPR050194">
    <property type="entry name" value="Glycosyltransferase_grp1"/>
</dbReference>
<dbReference type="PANTHER" id="PTHR45947">
    <property type="entry name" value="SULFOQUINOVOSYL TRANSFERASE SQD2"/>
    <property type="match status" value="1"/>
</dbReference>
<evidence type="ECO:0000259" key="3">
    <source>
        <dbReference type="Pfam" id="PF13579"/>
    </source>
</evidence>
<dbReference type="CDD" id="cd03801">
    <property type="entry name" value="GT4_PimA-like"/>
    <property type="match status" value="1"/>
</dbReference>
<dbReference type="PANTHER" id="PTHR45947:SF13">
    <property type="entry name" value="TRANSFERASE"/>
    <property type="match status" value="1"/>
</dbReference>
<sequence>MRIVQVSAHFPPDFVSGGTLMPQRCAEAMAALGHESSVFAGDLHSLEPLEEKDTVENGIPVHWIGISPYLSWADTKNFNNPAVARAFARHLAAVKPDIVHIHSLQTLGGGLIDAARAVGAKIVVTMHDFWWICSRQFLVDTEFRPCSIVRDCGECQCSVSAEWLTARNEWLAQRLAHADLILVPSAAMGQAIIANGVPAKLVRVNENGVDLAGVADRRRSDGAVRFLYAGGGDRLKGFHVLADAVTGARVAPGTSLSVYGADLAGPDWVSSRPAFDPAELAGVLAEHDVLILPSLARESHSILTREALGAGLAVITSNTPGPSEAVHDGVNGRVIATGSAEQLRSAIEELSDPAAAAALMGHGSAVRTVTPNEQMSELESFYRSLVGGQNVSLGAAGEAIEQLIRDVVFITGIQGAPGRYRAHLPAEALATRGISATIHTYRDPALPERVAQADAVVFYRVPATPQILELIESIRSSERTIPILGDVDDLIFDPEIEPLLDNLATLTPEERDLWREGIHRYRTTLENCDYFIGSTQTVSSEAARLIGIPAHTYHNGVSALLARASERELTRERADGPLRIGFFSGTKTHDADWASIEPAIARVLEQRDVELWLGGLVVPTGILDRFADRIVRLPLVPWQELPAYLRDVDVCLAPLTGGSIFNEAKSAIKWLEAALVETPTVATPTQPFREVIRNGETGYLASTEDEWVEHILTLLDDPALRSRIGSTARQEALLTRSPAVQGEEAEAILREAWAHVGKHGHHTGSQFPPVTRDEPFTPLAVDIEPYELEPGTSRPAAQATRLLRKVGASIRHDGLKVTVNKAGTRLRSRLSR</sequence>
<dbReference type="Pfam" id="PF13579">
    <property type="entry name" value="Glyco_trans_4_4"/>
    <property type="match status" value="1"/>
</dbReference>
<feature type="domain" description="Glycosyltransferase subfamily 4-like N-terminal" evidence="3">
    <location>
        <begin position="23"/>
        <end position="208"/>
    </location>
</feature>
<dbReference type="InterPro" id="IPR028098">
    <property type="entry name" value="Glyco_trans_4-like_N"/>
</dbReference>
<gene>
    <name evidence="4" type="ORF">EJO69_11485</name>
</gene>
<dbReference type="Gene3D" id="3.40.50.2000">
    <property type="entry name" value="Glycogen Phosphorylase B"/>
    <property type="match status" value="3"/>
</dbReference>
<evidence type="ECO:0000256" key="1">
    <source>
        <dbReference type="ARBA" id="ARBA00022676"/>
    </source>
</evidence>
<dbReference type="GO" id="GO:0016757">
    <property type="term" value="F:glycosyltransferase activity"/>
    <property type="evidence" value="ECO:0007669"/>
    <property type="project" value="UniProtKB-KW"/>
</dbReference>